<keyword evidence="4" id="KW-0862">Zinc</keyword>
<dbReference type="InterPro" id="IPR013246">
    <property type="entry name" value="SAGA_su_Sgf11"/>
</dbReference>
<feature type="region of interest" description="Disordered" evidence="11">
    <location>
        <begin position="62"/>
        <end position="98"/>
    </location>
</feature>
<evidence type="ECO:0000256" key="7">
    <source>
        <dbReference type="ARBA" id="ARBA00023159"/>
    </source>
</evidence>
<keyword evidence="2" id="KW-0479">Metal-binding</keyword>
<dbReference type="Proteomes" id="UP000294933">
    <property type="component" value="Unassembled WGS sequence"/>
</dbReference>
<evidence type="ECO:0000256" key="9">
    <source>
        <dbReference type="ARBA" id="ARBA00023242"/>
    </source>
</evidence>
<dbReference type="STRING" id="50990.A0A4Y7QPL9"/>
<keyword evidence="5" id="KW-0156">Chromatin regulator</keyword>
<evidence type="ECO:0000256" key="5">
    <source>
        <dbReference type="ARBA" id="ARBA00022853"/>
    </source>
</evidence>
<dbReference type="EMBL" id="ML170157">
    <property type="protein sequence ID" value="TDL28839.1"/>
    <property type="molecule type" value="Genomic_DNA"/>
</dbReference>
<feature type="compositionally biased region" description="Pro residues" evidence="11">
    <location>
        <begin position="351"/>
        <end position="362"/>
    </location>
</feature>
<evidence type="ECO:0000313" key="13">
    <source>
        <dbReference type="Proteomes" id="UP000294933"/>
    </source>
</evidence>
<evidence type="ECO:0000256" key="3">
    <source>
        <dbReference type="ARBA" id="ARBA00022771"/>
    </source>
</evidence>
<keyword evidence="3" id="KW-0863">Zinc-finger</keyword>
<dbReference type="Gene3D" id="3.30.160.60">
    <property type="entry name" value="Classic Zinc Finger"/>
    <property type="match status" value="1"/>
</dbReference>
<feature type="compositionally biased region" description="Low complexity" evidence="11">
    <location>
        <begin position="281"/>
        <end position="313"/>
    </location>
</feature>
<feature type="compositionally biased region" description="Low complexity" evidence="11">
    <location>
        <begin position="321"/>
        <end position="341"/>
    </location>
</feature>
<proteinExistence type="inferred from homology"/>
<evidence type="ECO:0000256" key="11">
    <source>
        <dbReference type="SAM" id="MobiDB-lite"/>
    </source>
</evidence>
<keyword evidence="8" id="KW-0804">Transcription</keyword>
<dbReference type="GO" id="GO:0008270">
    <property type="term" value="F:zinc ion binding"/>
    <property type="evidence" value="ECO:0007669"/>
    <property type="project" value="UniProtKB-KW"/>
</dbReference>
<feature type="compositionally biased region" description="Low complexity" evidence="11">
    <location>
        <begin position="73"/>
        <end position="87"/>
    </location>
</feature>
<dbReference type="OrthoDB" id="21557at2759"/>
<protein>
    <recommendedName>
        <fullName evidence="10">SAGA-associated factor 11</fullName>
    </recommendedName>
</protein>
<name>A0A4Y7QPL9_9AGAM</name>
<feature type="compositionally biased region" description="Polar residues" evidence="11">
    <location>
        <begin position="62"/>
        <end position="72"/>
    </location>
</feature>
<feature type="compositionally biased region" description="Low complexity" evidence="11">
    <location>
        <begin position="382"/>
        <end position="391"/>
    </location>
</feature>
<keyword evidence="6" id="KW-0805">Transcription regulation</keyword>
<feature type="compositionally biased region" description="Polar residues" evidence="11">
    <location>
        <begin position="140"/>
        <end position="155"/>
    </location>
</feature>
<dbReference type="GO" id="GO:0006325">
    <property type="term" value="P:chromatin organization"/>
    <property type="evidence" value="ECO:0007669"/>
    <property type="project" value="UniProtKB-KW"/>
</dbReference>
<accession>A0A4Y7QPL9</accession>
<feature type="region of interest" description="Disordered" evidence="11">
    <location>
        <begin position="130"/>
        <end position="222"/>
    </location>
</feature>
<sequence>MSKAERDAAVNDLVSNLFSSMLGEIVMDSALQSHQEITRSRTECPICHTRCGDVHVPTALSASTSTNPSNFQTPSRPSTPSVPPSSTGHPGTNTPVGGKSDGNIYLECLNCQRQIASNRYASHLSSCMGLGAPRRGVARNATSKTKLSANGSRSGSPYVDSLNGNVSDDGKPSPTKGKGKSKATKQSLIADEDEPLSNRKRPGSPQVPPSKKSKKAKPAGNPYAFVSNYIDKYIPASPMSRSSSGKGDMESPRTPTHSNLLSMPGSQTKIPSKLSTPSFVAPSQSRSGSPQSDSSADTPIASASTPSSTSISIMQSPTLPAAGAIGAGKKNGKASSSGSAGRLPSVIPQTRPSPKPIPPVTPAPIRRVPDPDYLIDVEGEETGSSSDTDSS</sequence>
<dbReference type="GO" id="GO:0070461">
    <property type="term" value="C:SAGA-type complex"/>
    <property type="evidence" value="ECO:0007669"/>
    <property type="project" value="UniProtKB-ARBA"/>
</dbReference>
<evidence type="ECO:0000256" key="10">
    <source>
        <dbReference type="RuleBase" id="RU261113"/>
    </source>
</evidence>
<reference evidence="12 13" key="1">
    <citation type="submission" date="2018-06" db="EMBL/GenBank/DDBJ databases">
        <title>A transcriptomic atlas of mushroom development highlights an independent origin of complex multicellularity.</title>
        <authorList>
            <consortium name="DOE Joint Genome Institute"/>
            <person name="Krizsan K."/>
            <person name="Almasi E."/>
            <person name="Merenyi Z."/>
            <person name="Sahu N."/>
            <person name="Viragh M."/>
            <person name="Koszo T."/>
            <person name="Mondo S."/>
            <person name="Kiss B."/>
            <person name="Balint B."/>
            <person name="Kues U."/>
            <person name="Barry K."/>
            <person name="Hegedus J.C."/>
            <person name="Henrissat B."/>
            <person name="Johnson J."/>
            <person name="Lipzen A."/>
            <person name="Ohm R."/>
            <person name="Nagy I."/>
            <person name="Pangilinan J."/>
            <person name="Yan J."/>
            <person name="Xiong Y."/>
            <person name="Grigoriev I.V."/>
            <person name="Hibbett D.S."/>
            <person name="Nagy L.G."/>
        </authorList>
    </citation>
    <scope>NUCLEOTIDE SEQUENCE [LARGE SCALE GENOMIC DNA]</scope>
    <source>
        <strain evidence="12 13">SZMC22713</strain>
    </source>
</reference>
<evidence type="ECO:0000256" key="1">
    <source>
        <dbReference type="ARBA" id="ARBA00004123"/>
    </source>
</evidence>
<evidence type="ECO:0000256" key="6">
    <source>
        <dbReference type="ARBA" id="ARBA00023015"/>
    </source>
</evidence>
<dbReference type="VEuPathDB" id="FungiDB:BD410DRAFT_893768"/>
<keyword evidence="13" id="KW-1185">Reference proteome</keyword>
<evidence type="ECO:0000256" key="2">
    <source>
        <dbReference type="ARBA" id="ARBA00022723"/>
    </source>
</evidence>
<dbReference type="GO" id="GO:0005634">
    <property type="term" value="C:nucleus"/>
    <property type="evidence" value="ECO:0007669"/>
    <property type="project" value="UniProtKB-SubCell"/>
</dbReference>
<organism evidence="12 13">
    <name type="scientific">Rickenella mellea</name>
    <dbReference type="NCBI Taxonomy" id="50990"/>
    <lineage>
        <taxon>Eukaryota</taxon>
        <taxon>Fungi</taxon>
        <taxon>Dikarya</taxon>
        <taxon>Basidiomycota</taxon>
        <taxon>Agaricomycotina</taxon>
        <taxon>Agaricomycetes</taxon>
        <taxon>Hymenochaetales</taxon>
        <taxon>Rickenellaceae</taxon>
        <taxon>Rickenella</taxon>
    </lineage>
</organism>
<evidence type="ECO:0000256" key="4">
    <source>
        <dbReference type="ARBA" id="ARBA00022833"/>
    </source>
</evidence>
<evidence type="ECO:0000313" key="12">
    <source>
        <dbReference type="EMBL" id="TDL28839.1"/>
    </source>
</evidence>
<gene>
    <name evidence="12" type="ORF">BD410DRAFT_893768</name>
</gene>
<keyword evidence="7 10" id="KW-0010">Activator</keyword>
<comment type="similarity">
    <text evidence="10">Belongs to the SGF11 family.</text>
</comment>
<evidence type="ECO:0000256" key="8">
    <source>
        <dbReference type="ARBA" id="ARBA00023163"/>
    </source>
</evidence>
<dbReference type="Pfam" id="PF08209">
    <property type="entry name" value="Sgf11"/>
    <property type="match status" value="1"/>
</dbReference>
<keyword evidence="9" id="KW-0539">Nucleus</keyword>
<comment type="subcellular location">
    <subcellularLocation>
        <location evidence="1 10">Nucleus</location>
    </subcellularLocation>
</comment>
<dbReference type="AlphaFoldDB" id="A0A4Y7QPL9"/>
<feature type="compositionally biased region" description="Polar residues" evidence="11">
    <location>
        <begin position="253"/>
        <end position="278"/>
    </location>
</feature>
<feature type="region of interest" description="Disordered" evidence="11">
    <location>
        <begin position="235"/>
        <end position="391"/>
    </location>
</feature>